<organism evidence="1 2">
    <name type="scientific">Lampropedia cohaerens</name>
    <dbReference type="NCBI Taxonomy" id="1610491"/>
    <lineage>
        <taxon>Bacteria</taxon>
        <taxon>Pseudomonadati</taxon>
        <taxon>Pseudomonadota</taxon>
        <taxon>Betaproteobacteria</taxon>
        <taxon>Burkholderiales</taxon>
        <taxon>Comamonadaceae</taxon>
        <taxon>Lampropedia</taxon>
    </lineage>
</organism>
<dbReference type="EMBL" id="LBNQ01000013">
    <property type="protein sequence ID" value="KKW68765.1"/>
    <property type="molecule type" value="Genomic_DNA"/>
</dbReference>
<dbReference type="Proteomes" id="UP000050580">
    <property type="component" value="Unassembled WGS sequence"/>
</dbReference>
<name>A0A0U1Q2C1_9BURK</name>
<evidence type="ECO:0000313" key="1">
    <source>
        <dbReference type="EMBL" id="KKW68765.1"/>
    </source>
</evidence>
<accession>A0A0U1Q2C1</accession>
<gene>
    <name evidence="1" type="ORF">AAV94_03150</name>
</gene>
<proteinExistence type="predicted"/>
<dbReference type="AlphaFoldDB" id="A0A0U1Q2C1"/>
<reference evidence="1 2" key="1">
    <citation type="submission" date="2015-05" db="EMBL/GenBank/DDBJ databases">
        <title>Draft genome sequence of Lampropedia sp. CT6, isolated from the microbial mat of a hot water spring, located at Manikaran, India.</title>
        <authorList>
            <person name="Tripathi C."/>
            <person name="Rani P."/>
            <person name="Mahato N.K."/>
            <person name="Lal R."/>
        </authorList>
    </citation>
    <scope>NUCLEOTIDE SEQUENCE [LARGE SCALE GENOMIC DNA]</scope>
    <source>
        <strain evidence="1 2">CT6</strain>
    </source>
</reference>
<comment type="caution">
    <text evidence="1">The sequence shown here is derived from an EMBL/GenBank/DDBJ whole genome shotgun (WGS) entry which is preliminary data.</text>
</comment>
<sequence length="167" mass="18527">MLQFAVLIRLQSMRWNATSFLSRSLIALWCKTELWHPFSGSADAGTHSASQIAADASWEDKRKALTGLFAEAMVRTGALNLGYRIWVMPSGNDQAVLLVRLYAPLTLHASSQQEVERFLATQAPAQLGIDIFDVVWLRDKQSLRRAAPVVIRQAGAVDYLLDARNGT</sequence>
<evidence type="ECO:0000313" key="2">
    <source>
        <dbReference type="Proteomes" id="UP000050580"/>
    </source>
</evidence>
<keyword evidence="2" id="KW-1185">Reference proteome</keyword>
<protein>
    <submittedName>
        <fullName evidence="1">Uncharacterized protein</fullName>
    </submittedName>
</protein>